<comment type="catalytic activity">
    <reaction evidence="1">
        <text>3',5'-cyclic CMP + H2O = CMP + H(+)</text>
        <dbReference type="Rhea" id="RHEA:72675"/>
        <dbReference type="ChEBI" id="CHEBI:15377"/>
        <dbReference type="ChEBI" id="CHEBI:15378"/>
        <dbReference type="ChEBI" id="CHEBI:58003"/>
        <dbReference type="ChEBI" id="CHEBI:60377"/>
    </reaction>
    <physiologicalReaction direction="left-to-right" evidence="1">
        <dbReference type="Rhea" id="RHEA:72676"/>
    </physiologicalReaction>
</comment>
<dbReference type="CDD" id="cd07710">
    <property type="entry name" value="arylsulfatase_Sdsa1-like_MBL-fold"/>
    <property type="match status" value="1"/>
</dbReference>
<dbReference type="SMART" id="SM00849">
    <property type="entry name" value="Lactamase_B"/>
    <property type="match status" value="1"/>
</dbReference>
<gene>
    <name evidence="5" type="ORF">ERL59_14740</name>
</gene>
<dbReference type="OrthoDB" id="9815874at2"/>
<comment type="catalytic activity">
    <reaction evidence="3">
        <text>3',5'-cyclic UMP + H2O = UMP + H(+)</text>
        <dbReference type="Rhea" id="RHEA:70575"/>
        <dbReference type="ChEBI" id="CHEBI:15377"/>
        <dbReference type="ChEBI" id="CHEBI:15378"/>
        <dbReference type="ChEBI" id="CHEBI:57865"/>
        <dbReference type="ChEBI" id="CHEBI:184387"/>
    </reaction>
    <physiologicalReaction direction="left-to-right" evidence="3">
        <dbReference type="Rhea" id="RHEA:70576"/>
    </physiologicalReaction>
</comment>
<dbReference type="Proteomes" id="UP000448943">
    <property type="component" value="Unassembled WGS sequence"/>
</dbReference>
<dbReference type="InterPro" id="IPR001279">
    <property type="entry name" value="Metallo-B-lactamas"/>
</dbReference>
<dbReference type="GO" id="GO:0018741">
    <property type="term" value="F:linear primary-alkylsulfatase activity"/>
    <property type="evidence" value="ECO:0007669"/>
    <property type="project" value="InterPro"/>
</dbReference>
<sequence length="658" mass="74550">MFKMRRGVIFFTIVLLVVMMVLPSVGAQENQLVEEVQTELEYKLVGEEEGHYAYQKNHKNDPINPEVSVSKNGNPMVPESSYEHSDYLNEDAKVFKAADNVYSFSGFGLANTVMIEGEDGIIIIDPNSDMHVGDMVYTAVRDITDKPVKGIIYSHNHIDHVGGARSFVTREQVENGEVAIVAHHKLMGNIKNIFSVITPIMVQRGSYHTGEYLDWNYKSGKDSGYVHGGIGVPFQGRHEEEKQEEISFFKPTIMVPDEGSTMTIAGVEMEIMYAPSETEDELVFYLPKEKVLITSEVINPTFPNLYSPRGTKTRDVGQWIESIDEMRYRFDEAKYMVPTHGRPVYGKRNVNKRMTDYRDAISWVYQQSIRGINQGFNKDQLVEFVNLPERLNDPWDHGLGNHYGDYNLSVKAIYTDFLGWFEGDPTELSRAPYETRASNYVEVMGGLEKVKKETREAIDRKEYEWAAELITWAVRAFPEDTESKLLKAEALEELGYLSTAANVRGFYLSAAQELRGELESNVIDPGRGDILKELDFSSLVSMITYNWDAEKAEKDDVNLGVKFVLKNGKEKEKAAILVRGGAVEFVSAEHADSLGLFDINSIVTVTKESLESILLEESTIEEEIAERGMEVYNVIGFKKFISYLDGKIAYRDIKLADR</sequence>
<evidence type="ECO:0000256" key="2">
    <source>
        <dbReference type="ARBA" id="ARBA00034301"/>
    </source>
</evidence>
<protein>
    <submittedName>
        <fullName evidence="5">MBL fold metallo-hydrolase</fullName>
    </submittedName>
</protein>
<name>A0A6N9Q6G3_9BACL</name>
<dbReference type="GO" id="GO:0046983">
    <property type="term" value="F:protein dimerization activity"/>
    <property type="evidence" value="ECO:0007669"/>
    <property type="project" value="InterPro"/>
</dbReference>
<evidence type="ECO:0000256" key="3">
    <source>
        <dbReference type="ARBA" id="ARBA00048505"/>
    </source>
</evidence>
<evidence type="ECO:0000313" key="5">
    <source>
        <dbReference type="EMBL" id="NBI30204.1"/>
    </source>
</evidence>
<feature type="domain" description="Metallo-beta-lactamase" evidence="4">
    <location>
        <begin position="109"/>
        <end position="340"/>
    </location>
</feature>
<dbReference type="InterPro" id="IPR044097">
    <property type="entry name" value="Bds1/SdsA1_MBL-fold"/>
</dbReference>
<keyword evidence="6" id="KW-1185">Reference proteome</keyword>
<dbReference type="GO" id="GO:0018909">
    <property type="term" value="P:dodecyl sulfate metabolic process"/>
    <property type="evidence" value="ECO:0007669"/>
    <property type="project" value="InterPro"/>
</dbReference>
<dbReference type="InterPro" id="IPR036866">
    <property type="entry name" value="RibonucZ/Hydroxyglut_hydro"/>
</dbReference>
<dbReference type="InterPro" id="IPR029228">
    <property type="entry name" value="Alkyl_sulf_dimr"/>
</dbReference>
<dbReference type="InterPro" id="IPR036527">
    <property type="entry name" value="SCP2_sterol-bd_dom_sf"/>
</dbReference>
<comment type="caution">
    <text evidence="5">The sequence shown here is derived from an EMBL/GenBank/DDBJ whole genome shotgun (WGS) entry which is preliminary data.</text>
</comment>
<dbReference type="Pfam" id="PF00753">
    <property type="entry name" value="Lactamase_B"/>
    <property type="match status" value="1"/>
</dbReference>
<proteinExistence type="predicted"/>
<dbReference type="Pfam" id="PF14863">
    <property type="entry name" value="Alkyl_sulf_dimr"/>
    <property type="match status" value="1"/>
</dbReference>
<dbReference type="InterPro" id="IPR038536">
    <property type="entry name" value="Alkyl/aryl-sulf_dimr_sf"/>
</dbReference>
<reference evidence="5 6" key="1">
    <citation type="submission" date="2019-01" db="EMBL/GenBank/DDBJ databases">
        <title>Chengkuizengella sp. nov., isolated from deep-sea sediment of East Pacific Ocean.</title>
        <authorList>
            <person name="Yang J."/>
            <person name="Lai Q."/>
            <person name="Shao Z."/>
        </authorList>
    </citation>
    <scope>NUCLEOTIDE SEQUENCE [LARGE SCALE GENOMIC DNA]</scope>
    <source>
        <strain evidence="5 6">YPA3-1-1</strain>
    </source>
</reference>
<dbReference type="Gene3D" id="3.30.1050.10">
    <property type="entry name" value="SCP2 sterol-binding domain"/>
    <property type="match status" value="1"/>
</dbReference>
<dbReference type="Gene3D" id="1.25.40.880">
    <property type="entry name" value="Alkyl sulfatase, dimerisation domain"/>
    <property type="match status" value="1"/>
</dbReference>
<dbReference type="Gene3D" id="3.60.15.30">
    <property type="entry name" value="Metallo-beta-lactamase domain"/>
    <property type="match status" value="1"/>
</dbReference>
<dbReference type="AlphaFoldDB" id="A0A6N9Q6G3"/>
<evidence type="ECO:0000313" key="6">
    <source>
        <dbReference type="Proteomes" id="UP000448943"/>
    </source>
</evidence>
<evidence type="ECO:0000256" key="1">
    <source>
        <dbReference type="ARBA" id="ARBA00034221"/>
    </source>
</evidence>
<evidence type="ECO:0000259" key="4">
    <source>
        <dbReference type="SMART" id="SM00849"/>
    </source>
</evidence>
<dbReference type="PANTHER" id="PTHR43223">
    <property type="entry name" value="ALKYL/ARYL-SULFATASE"/>
    <property type="match status" value="1"/>
</dbReference>
<keyword evidence="5" id="KW-0378">Hydrolase</keyword>
<organism evidence="5 6">
    <name type="scientific">Chengkuizengella marina</name>
    <dbReference type="NCBI Taxonomy" id="2507566"/>
    <lineage>
        <taxon>Bacteria</taxon>
        <taxon>Bacillati</taxon>
        <taxon>Bacillota</taxon>
        <taxon>Bacilli</taxon>
        <taxon>Bacillales</taxon>
        <taxon>Paenibacillaceae</taxon>
        <taxon>Chengkuizengella</taxon>
    </lineage>
</organism>
<dbReference type="SUPFAM" id="SSF56281">
    <property type="entry name" value="Metallo-hydrolase/oxidoreductase"/>
    <property type="match status" value="1"/>
</dbReference>
<dbReference type="RefSeq" id="WP_160647015.1">
    <property type="nucleotide sequence ID" value="NZ_SIJB01000030.1"/>
</dbReference>
<comment type="function">
    <text evidence="2">Counteracts the endogenous Pycsar antiviral defense system. Phosphodiesterase that enables metal-dependent hydrolysis of host cyclic nucleotide Pycsar defense signals such as cCMP and cUMP.</text>
</comment>
<dbReference type="EMBL" id="SIJB01000030">
    <property type="protein sequence ID" value="NBI30204.1"/>
    <property type="molecule type" value="Genomic_DNA"/>
</dbReference>
<dbReference type="PANTHER" id="PTHR43223:SF2">
    <property type="entry name" value="METALLO-BETA-LACTAMASE DOMAIN-CONTAINING PROTEIN"/>
    <property type="match status" value="1"/>
</dbReference>
<dbReference type="InterPro" id="IPR052195">
    <property type="entry name" value="Bact_Alkyl/Aryl-Sulfatase"/>
</dbReference>
<accession>A0A6N9Q6G3</accession>